<comment type="caution">
    <text evidence="4">The sequence shown here is derived from an EMBL/GenBank/DDBJ whole genome shotgun (WGS) entry which is preliminary data.</text>
</comment>
<feature type="transmembrane region" description="Helical" evidence="2">
    <location>
        <begin position="148"/>
        <end position="168"/>
    </location>
</feature>
<reference evidence="4 5" key="1">
    <citation type="journal article" date="2015" name="Microbes Environ.">
        <title>Distribution and evolution of nitrogen fixation genes in the phylum bacteroidetes.</title>
        <authorList>
            <person name="Inoue J."/>
            <person name="Oshima K."/>
            <person name="Suda W."/>
            <person name="Sakamoto M."/>
            <person name="Iino T."/>
            <person name="Noda S."/>
            <person name="Hongoh Y."/>
            <person name="Hattori M."/>
            <person name="Ohkuma M."/>
        </authorList>
    </citation>
    <scope>NUCLEOTIDE SEQUENCE [LARGE SCALE GENOMIC DNA]</scope>
    <source>
        <strain evidence="4">JCM 15548</strain>
    </source>
</reference>
<dbReference type="GO" id="GO:0006629">
    <property type="term" value="P:lipid metabolic process"/>
    <property type="evidence" value="ECO:0007669"/>
    <property type="project" value="InterPro"/>
</dbReference>
<feature type="domain" description="Fatty acid desaturase" evidence="3">
    <location>
        <begin position="34"/>
        <end position="121"/>
    </location>
</feature>
<organism evidence="4 5">
    <name type="scientific">Geofilum rubicundum JCM 15548</name>
    <dbReference type="NCBI Taxonomy" id="1236989"/>
    <lineage>
        <taxon>Bacteria</taxon>
        <taxon>Pseudomonadati</taxon>
        <taxon>Bacteroidota</taxon>
        <taxon>Bacteroidia</taxon>
        <taxon>Marinilabiliales</taxon>
        <taxon>Marinilabiliaceae</taxon>
        <taxon>Geofilum</taxon>
    </lineage>
</organism>
<sequence>MGIIIALLVLISWASHLGYILLYQPVDPTDVWFWLHLLIQTWLFTGLFITGHDAMHGTISRNKRINNFFGYLSSTLYAGLWYPQLKKKHHLHHAHVATEDDPDYHTGHQNFFIWWFSFMKQYLTIWQILIMATLYNIGLLYFSDQQLLVLWITPSILSTFQLFYFGTYRPHRRPHTEEMKPHKARSQKRNHLWALLSCFFFGYHYEHHASPHTPWWKLYRIKRSIGREVERSRGREVERSRGKRSAVPRSDDRSLGR</sequence>
<dbReference type="Proteomes" id="UP000032900">
    <property type="component" value="Unassembled WGS sequence"/>
</dbReference>
<evidence type="ECO:0000313" key="4">
    <source>
        <dbReference type="EMBL" id="GAO29529.1"/>
    </source>
</evidence>
<dbReference type="RefSeq" id="WP_083985026.1">
    <property type="nucleotide sequence ID" value="NZ_BAZW01000010.1"/>
</dbReference>
<feature type="transmembrane region" description="Helical" evidence="2">
    <location>
        <begin position="122"/>
        <end position="142"/>
    </location>
</feature>
<proteinExistence type="predicted"/>
<dbReference type="InterPro" id="IPR005804">
    <property type="entry name" value="FA_desaturase_dom"/>
</dbReference>
<dbReference type="OrthoDB" id="9792534at2"/>
<gene>
    <name evidence="4" type="ORF">JCM15548_11725</name>
</gene>
<evidence type="ECO:0000256" key="2">
    <source>
        <dbReference type="SAM" id="Phobius"/>
    </source>
</evidence>
<keyword evidence="2" id="KW-1133">Transmembrane helix</keyword>
<dbReference type="EMBL" id="BAZW01000010">
    <property type="protein sequence ID" value="GAO29529.1"/>
    <property type="molecule type" value="Genomic_DNA"/>
</dbReference>
<dbReference type="STRING" id="1236989.JCM15548_11725"/>
<feature type="transmembrane region" description="Helical" evidence="2">
    <location>
        <begin position="32"/>
        <end position="51"/>
    </location>
</feature>
<keyword evidence="5" id="KW-1185">Reference proteome</keyword>
<keyword evidence="2" id="KW-0812">Transmembrane</keyword>
<keyword evidence="2" id="KW-0472">Membrane</keyword>
<accession>A0A0E9LWA7</accession>
<name>A0A0E9LWA7_9BACT</name>
<dbReference type="AlphaFoldDB" id="A0A0E9LWA7"/>
<feature type="domain" description="Fatty acid desaturase" evidence="3">
    <location>
        <begin position="122"/>
        <end position="233"/>
    </location>
</feature>
<dbReference type="Pfam" id="PF00487">
    <property type="entry name" value="FA_desaturase"/>
    <property type="match status" value="2"/>
</dbReference>
<evidence type="ECO:0000259" key="3">
    <source>
        <dbReference type="Pfam" id="PF00487"/>
    </source>
</evidence>
<feature type="compositionally biased region" description="Basic and acidic residues" evidence="1">
    <location>
        <begin position="231"/>
        <end position="240"/>
    </location>
</feature>
<evidence type="ECO:0000313" key="5">
    <source>
        <dbReference type="Proteomes" id="UP000032900"/>
    </source>
</evidence>
<feature type="region of interest" description="Disordered" evidence="1">
    <location>
        <begin position="231"/>
        <end position="257"/>
    </location>
</feature>
<protein>
    <submittedName>
        <fullName evidence="4">Beta-carotene ketolase</fullName>
    </submittedName>
</protein>
<evidence type="ECO:0000256" key="1">
    <source>
        <dbReference type="SAM" id="MobiDB-lite"/>
    </source>
</evidence>